<evidence type="ECO:0000313" key="2">
    <source>
        <dbReference type="EMBL" id="QDS71673.1"/>
    </source>
</evidence>
<organism evidence="2 3">
    <name type="scientific">Venturia effusa</name>
    <dbReference type="NCBI Taxonomy" id="50376"/>
    <lineage>
        <taxon>Eukaryota</taxon>
        <taxon>Fungi</taxon>
        <taxon>Dikarya</taxon>
        <taxon>Ascomycota</taxon>
        <taxon>Pezizomycotina</taxon>
        <taxon>Dothideomycetes</taxon>
        <taxon>Pleosporomycetidae</taxon>
        <taxon>Venturiales</taxon>
        <taxon>Venturiaceae</taxon>
        <taxon>Venturia</taxon>
    </lineage>
</organism>
<dbReference type="AlphaFoldDB" id="A0A517L7S8"/>
<evidence type="ECO:0000256" key="1">
    <source>
        <dbReference type="SAM" id="SignalP"/>
    </source>
</evidence>
<reference evidence="2 3" key="1">
    <citation type="submission" date="2019-07" db="EMBL/GenBank/DDBJ databases">
        <title>Finished genome of Venturia effusa.</title>
        <authorList>
            <person name="Young C.A."/>
            <person name="Cox M.P."/>
            <person name="Ganley A.R.D."/>
            <person name="David W.J."/>
        </authorList>
    </citation>
    <scope>NUCLEOTIDE SEQUENCE [LARGE SCALE GENOMIC DNA]</scope>
    <source>
        <strain evidence="3">albino</strain>
    </source>
</reference>
<evidence type="ECO:0000313" key="3">
    <source>
        <dbReference type="Proteomes" id="UP000316270"/>
    </source>
</evidence>
<sequence length="141" mass="15151">MKFLATFLSVAALSSSGLAAPSASGDLSPNVRRTVNLPTVDDTAPACPPARYTKKKVACMYMRDGGQGYNRLTGYTKSCCGKNQLCGDICYLTVGSEKAFDDCAFDSGRRADMRVYDNTACDPLQCETTCNQPYPIFNGGK</sequence>
<gene>
    <name evidence="2" type="ORF">FKW77_007978</name>
</gene>
<protein>
    <submittedName>
        <fullName evidence="2">Uncharacterized protein</fullName>
    </submittedName>
</protein>
<feature type="signal peptide" evidence="1">
    <location>
        <begin position="1"/>
        <end position="19"/>
    </location>
</feature>
<keyword evidence="1" id="KW-0732">Signal</keyword>
<name>A0A517L7S8_9PEZI</name>
<accession>A0A517L7S8</accession>
<feature type="chain" id="PRO_5022187927" evidence="1">
    <location>
        <begin position="20"/>
        <end position="141"/>
    </location>
</feature>
<dbReference type="Proteomes" id="UP000316270">
    <property type="component" value="Chromosome 6"/>
</dbReference>
<proteinExistence type="predicted"/>
<dbReference type="EMBL" id="CP042190">
    <property type="protein sequence ID" value="QDS71673.1"/>
    <property type="molecule type" value="Genomic_DNA"/>
</dbReference>
<keyword evidence="3" id="KW-1185">Reference proteome</keyword>